<dbReference type="Proteomes" id="UP000664654">
    <property type="component" value="Unassembled WGS sequence"/>
</dbReference>
<feature type="signal peptide" evidence="1">
    <location>
        <begin position="1"/>
        <end position="20"/>
    </location>
</feature>
<name>A0A939DNT8_9ALTE</name>
<evidence type="ECO:0000313" key="2">
    <source>
        <dbReference type="EMBL" id="MBN7825191.1"/>
    </source>
</evidence>
<gene>
    <name evidence="2" type="ORF">J0A66_08170</name>
</gene>
<keyword evidence="3" id="KW-1185">Reference proteome</keyword>
<reference evidence="2" key="1">
    <citation type="submission" date="2021-03" db="EMBL/GenBank/DDBJ databases">
        <title>novel species isolated from a fishpond in China.</title>
        <authorList>
            <person name="Lu H."/>
            <person name="Cai Z."/>
        </authorList>
    </citation>
    <scope>NUCLEOTIDE SEQUENCE</scope>
    <source>
        <strain evidence="2">JCM 30855</strain>
    </source>
</reference>
<dbReference type="AlphaFoldDB" id="A0A939DNT8"/>
<comment type="caution">
    <text evidence="2">The sequence shown here is derived from an EMBL/GenBank/DDBJ whole genome shotgun (WGS) entry which is preliminary data.</text>
</comment>
<organism evidence="2 3">
    <name type="scientific">Bowmanella dokdonensis</name>
    <dbReference type="NCBI Taxonomy" id="751969"/>
    <lineage>
        <taxon>Bacteria</taxon>
        <taxon>Pseudomonadati</taxon>
        <taxon>Pseudomonadota</taxon>
        <taxon>Gammaproteobacteria</taxon>
        <taxon>Alteromonadales</taxon>
        <taxon>Alteromonadaceae</taxon>
        <taxon>Bowmanella</taxon>
    </lineage>
</organism>
<evidence type="ECO:0000256" key="1">
    <source>
        <dbReference type="SAM" id="SignalP"/>
    </source>
</evidence>
<protein>
    <recommendedName>
        <fullName evidence="4">DUF4412 domain-containing protein</fullName>
    </recommendedName>
</protein>
<dbReference type="EMBL" id="JAFKCV010000003">
    <property type="protein sequence ID" value="MBN7825191.1"/>
    <property type="molecule type" value="Genomic_DNA"/>
</dbReference>
<evidence type="ECO:0000313" key="3">
    <source>
        <dbReference type="Proteomes" id="UP000664654"/>
    </source>
</evidence>
<evidence type="ECO:0008006" key="4">
    <source>
        <dbReference type="Google" id="ProtNLM"/>
    </source>
</evidence>
<accession>A0A939DNT8</accession>
<proteinExistence type="predicted"/>
<keyword evidence="1" id="KW-0732">Signal</keyword>
<dbReference type="RefSeq" id="WP_206573288.1">
    <property type="nucleotide sequence ID" value="NZ_JAFKCV010000003.1"/>
</dbReference>
<feature type="chain" id="PRO_5037900555" description="DUF4412 domain-containing protein" evidence="1">
    <location>
        <begin position="21"/>
        <end position="265"/>
    </location>
</feature>
<sequence>MFKSITAATILAALSTAVMADTSIEVKDEQQKKSQLHKTFVSDGKVAVLDSAGRTQVIADTQSGNILVLSHNDKSYSQFDQQSLKEMAGQVGKLKEMAGAMASTYLQNLSPEQKAQMQKMMGDMFPEQKPAPEMELVETDEKEKINGIQCRWLKVKQDGQLVNEACVADLADTPMDQADYQTLGKLMQESAALVGEFVKGEVNRMELGQTLWSKKQVPLMLREYEQGQPVRTTHISMSQVAPPEGAFSLPEGYKKKPCPICKQPE</sequence>